<comment type="subcellular location">
    <subcellularLocation>
        <location evidence="1">Cell membrane</location>
        <topology evidence="1">Multi-pass membrane protein</topology>
    </subcellularLocation>
</comment>
<reference evidence="9" key="1">
    <citation type="submission" date="2016-11" db="EMBL/GenBank/DDBJ databases">
        <title>Venom-gland transcriptomics and venom proteomics of the black-back scorpion (Hadrurus spadix) reveal detectability challenges and an unexplored realm of animal toxin diversity.</title>
        <authorList>
            <person name="Rokyta D.R."/>
            <person name="Ward M.J."/>
        </authorList>
    </citation>
    <scope>NUCLEOTIDE SEQUENCE</scope>
    <source>
        <tissue evidence="9">Venom gland</tissue>
    </source>
</reference>
<dbReference type="AlphaFoldDB" id="A0A1W7RA21"/>
<dbReference type="InterPro" id="IPR002293">
    <property type="entry name" value="AA/rel_permease1"/>
</dbReference>
<evidence type="ECO:0000256" key="4">
    <source>
        <dbReference type="ARBA" id="ARBA00022475"/>
    </source>
</evidence>
<dbReference type="EMBL" id="GFAH01000390">
    <property type="protein sequence ID" value="JAV47999.1"/>
    <property type="molecule type" value="Transcribed_RNA"/>
</dbReference>
<feature type="transmembrane region" description="Helical" evidence="8">
    <location>
        <begin position="61"/>
        <end position="85"/>
    </location>
</feature>
<protein>
    <submittedName>
        <fullName evidence="9">Large neutral amino acids transporter small subunit 2</fullName>
    </submittedName>
</protein>
<proteinExistence type="inferred from homology"/>
<dbReference type="GO" id="GO:0015179">
    <property type="term" value="F:L-amino acid transmembrane transporter activity"/>
    <property type="evidence" value="ECO:0007669"/>
    <property type="project" value="TreeGrafter"/>
</dbReference>
<accession>A0A1W7RA21</accession>
<feature type="transmembrane region" description="Helical" evidence="8">
    <location>
        <begin position="296"/>
        <end position="322"/>
    </location>
</feature>
<evidence type="ECO:0000256" key="5">
    <source>
        <dbReference type="ARBA" id="ARBA00022692"/>
    </source>
</evidence>
<feature type="transmembrane region" description="Helical" evidence="8">
    <location>
        <begin position="410"/>
        <end position="430"/>
    </location>
</feature>
<comment type="similarity">
    <text evidence="2">Belongs to the amino acid-polyamine-organocation (APC) superfamily. L-type amino acid transporter (LAT) (TC 2.A.3.8) family.</text>
</comment>
<feature type="transmembrane region" description="Helical" evidence="8">
    <location>
        <begin position="219"/>
        <end position="237"/>
    </location>
</feature>
<evidence type="ECO:0000313" key="9">
    <source>
        <dbReference type="EMBL" id="JAV47999.1"/>
    </source>
</evidence>
<keyword evidence="7 8" id="KW-0472">Membrane</keyword>
<feature type="transmembrane region" description="Helical" evidence="8">
    <location>
        <begin position="106"/>
        <end position="136"/>
    </location>
</feature>
<evidence type="ECO:0000256" key="1">
    <source>
        <dbReference type="ARBA" id="ARBA00004651"/>
    </source>
</evidence>
<evidence type="ECO:0000256" key="6">
    <source>
        <dbReference type="ARBA" id="ARBA00022989"/>
    </source>
</evidence>
<sequence>MTSVVRPSEMDKLNPRGEANGGVHLKKELGVLNGVAIIVGIIVGSGIFVSPRGVLSESGSIGLALIVWVSCGLLCMLGALCYAELGTSIPKSGGDYAYIYEAFGPIAAFLFLWVAMLIIMPTGNAIAALTFANYILEPFFPSCQPPANAVRLIAALVVCFLTFINCYNVKWATKVQVTFTFAKIIALVIIICAGIVHLAQGNIQNFENAFEGTTTVPGYIALSFYSGLFSYAGWNYLNFVTEELKDPSRNLPRAIYISLPLVTLVYVLTNVAYFAVLTPREVLSSNAVAVTFGEQILGVFAWIMPVSVALSTFGGLNGGIFASSRLFFVGARQGHLPHALAMININYFTPTPSLVFLGLMTLLYLTTTQVYALINYTSFIESLFLTLSTAGMLKLRFTQPDMYRPIKVNILLPITFLLVCVFLVIFPFYVSPLETGIGFAITLSGIPVYFLTIYWDNKPQFLRNFINGFTCMAQKVTLSIPQDEHID</sequence>
<feature type="transmembrane region" description="Helical" evidence="8">
    <location>
        <begin position="148"/>
        <end position="167"/>
    </location>
</feature>
<organism evidence="9">
    <name type="scientific">Hadrurus spadix</name>
    <dbReference type="NCBI Taxonomy" id="141984"/>
    <lineage>
        <taxon>Eukaryota</taxon>
        <taxon>Metazoa</taxon>
        <taxon>Ecdysozoa</taxon>
        <taxon>Arthropoda</taxon>
        <taxon>Chelicerata</taxon>
        <taxon>Arachnida</taxon>
        <taxon>Scorpiones</taxon>
        <taxon>Iurida</taxon>
        <taxon>Iuroidea</taxon>
        <taxon>Hadrurus</taxon>
    </lineage>
</organism>
<feature type="transmembrane region" description="Helical" evidence="8">
    <location>
        <begin position="343"/>
        <end position="364"/>
    </location>
</feature>
<dbReference type="GO" id="GO:0005886">
    <property type="term" value="C:plasma membrane"/>
    <property type="evidence" value="ECO:0007669"/>
    <property type="project" value="UniProtKB-SubCell"/>
</dbReference>
<feature type="transmembrane region" description="Helical" evidence="8">
    <location>
        <begin position="29"/>
        <end position="49"/>
    </location>
</feature>
<dbReference type="Gene3D" id="1.20.1740.10">
    <property type="entry name" value="Amino acid/polyamine transporter I"/>
    <property type="match status" value="1"/>
</dbReference>
<name>A0A1W7RA21_9SCOR</name>
<evidence type="ECO:0000256" key="7">
    <source>
        <dbReference type="ARBA" id="ARBA00023136"/>
    </source>
</evidence>
<dbReference type="Pfam" id="PF13520">
    <property type="entry name" value="AA_permease_2"/>
    <property type="match status" value="1"/>
</dbReference>
<dbReference type="InterPro" id="IPR050598">
    <property type="entry name" value="AminoAcid_Transporter"/>
</dbReference>
<dbReference type="FunFam" id="1.20.1740.10:FF:000003">
    <property type="entry name" value="Y+L amino acid transporter 1 isoform X1"/>
    <property type="match status" value="1"/>
</dbReference>
<dbReference type="PIRSF" id="PIRSF006060">
    <property type="entry name" value="AA_transporter"/>
    <property type="match status" value="1"/>
</dbReference>
<keyword evidence="5 8" id="KW-0812">Transmembrane</keyword>
<dbReference type="PANTHER" id="PTHR11785:SF240">
    <property type="entry name" value="LD25378P"/>
    <property type="match status" value="1"/>
</dbReference>
<evidence type="ECO:0000256" key="3">
    <source>
        <dbReference type="ARBA" id="ARBA00022448"/>
    </source>
</evidence>
<evidence type="ECO:0000256" key="2">
    <source>
        <dbReference type="ARBA" id="ARBA00007040"/>
    </source>
</evidence>
<feature type="transmembrane region" description="Helical" evidence="8">
    <location>
        <begin position="179"/>
        <end position="199"/>
    </location>
</feature>
<keyword evidence="6 8" id="KW-1133">Transmembrane helix</keyword>
<feature type="transmembrane region" description="Helical" evidence="8">
    <location>
        <begin position="257"/>
        <end position="276"/>
    </location>
</feature>
<keyword evidence="3" id="KW-0813">Transport</keyword>
<keyword evidence="4" id="KW-1003">Cell membrane</keyword>
<evidence type="ECO:0000256" key="8">
    <source>
        <dbReference type="SAM" id="Phobius"/>
    </source>
</evidence>
<feature type="transmembrane region" description="Helical" evidence="8">
    <location>
        <begin position="436"/>
        <end position="455"/>
    </location>
</feature>
<feature type="transmembrane region" description="Helical" evidence="8">
    <location>
        <begin position="370"/>
        <end position="390"/>
    </location>
</feature>
<dbReference type="PANTHER" id="PTHR11785">
    <property type="entry name" value="AMINO ACID TRANSPORTER"/>
    <property type="match status" value="1"/>
</dbReference>